<evidence type="ECO:0000256" key="1">
    <source>
        <dbReference type="SAM" id="MobiDB-lite"/>
    </source>
</evidence>
<sequence>MARLIAPTGREIHVFGPMVPALLAVGYKDADAEPCPDNDEGDGDGGSDSTGRGSAARQGSGRNRGPAGGSPAKRRGNADSDEAA</sequence>
<evidence type="ECO:0000313" key="3">
    <source>
        <dbReference type="Proteomes" id="UP001500979"/>
    </source>
</evidence>
<proteinExistence type="predicted"/>
<evidence type="ECO:0000313" key="2">
    <source>
        <dbReference type="EMBL" id="GAA2812827.1"/>
    </source>
</evidence>
<feature type="compositionally biased region" description="Acidic residues" evidence="1">
    <location>
        <begin position="32"/>
        <end position="45"/>
    </location>
</feature>
<comment type="caution">
    <text evidence="2">The sequence shown here is derived from an EMBL/GenBank/DDBJ whole genome shotgun (WGS) entry which is preliminary data.</text>
</comment>
<gene>
    <name evidence="2" type="ORF">GCM10010470_55330</name>
</gene>
<accession>A0ABN3VLM7</accession>
<dbReference type="Proteomes" id="UP001500979">
    <property type="component" value="Unassembled WGS sequence"/>
</dbReference>
<feature type="compositionally biased region" description="Low complexity" evidence="1">
    <location>
        <begin position="47"/>
        <end position="65"/>
    </location>
</feature>
<reference evidence="2 3" key="1">
    <citation type="journal article" date="2019" name="Int. J. Syst. Evol. Microbiol.">
        <title>The Global Catalogue of Microorganisms (GCM) 10K type strain sequencing project: providing services to taxonomists for standard genome sequencing and annotation.</title>
        <authorList>
            <consortium name="The Broad Institute Genomics Platform"/>
            <consortium name="The Broad Institute Genome Sequencing Center for Infectious Disease"/>
            <person name="Wu L."/>
            <person name="Ma J."/>
        </authorList>
    </citation>
    <scope>NUCLEOTIDE SEQUENCE [LARGE SCALE GENOMIC DNA]</scope>
    <source>
        <strain evidence="2 3">JCM 9383</strain>
    </source>
</reference>
<organism evidence="2 3">
    <name type="scientific">Saccharopolyspora taberi</name>
    <dbReference type="NCBI Taxonomy" id="60895"/>
    <lineage>
        <taxon>Bacteria</taxon>
        <taxon>Bacillati</taxon>
        <taxon>Actinomycetota</taxon>
        <taxon>Actinomycetes</taxon>
        <taxon>Pseudonocardiales</taxon>
        <taxon>Pseudonocardiaceae</taxon>
        <taxon>Saccharopolyspora</taxon>
    </lineage>
</organism>
<name>A0ABN3VLM7_9PSEU</name>
<protein>
    <submittedName>
        <fullName evidence="2">Uncharacterized protein</fullName>
    </submittedName>
</protein>
<dbReference type="EMBL" id="BAAAUX010000024">
    <property type="protein sequence ID" value="GAA2812827.1"/>
    <property type="molecule type" value="Genomic_DNA"/>
</dbReference>
<keyword evidence="3" id="KW-1185">Reference proteome</keyword>
<feature type="region of interest" description="Disordered" evidence="1">
    <location>
        <begin position="30"/>
        <end position="84"/>
    </location>
</feature>